<dbReference type="AlphaFoldDB" id="A0A4Y7TG52"/>
<dbReference type="Gene3D" id="3.80.10.10">
    <property type="entry name" value="Ribonuclease Inhibitor"/>
    <property type="match status" value="1"/>
</dbReference>
<evidence type="ECO:0000313" key="1">
    <source>
        <dbReference type="EMBL" id="TEB32479.1"/>
    </source>
</evidence>
<dbReference type="OrthoDB" id="3543113at2759"/>
<reference evidence="1 2" key="1">
    <citation type="journal article" date="2019" name="Nat. Ecol. Evol.">
        <title>Megaphylogeny resolves global patterns of mushroom evolution.</title>
        <authorList>
            <person name="Varga T."/>
            <person name="Krizsan K."/>
            <person name="Foldi C."/>
            <person name="Dima B."/>
            <person name="Sanchez-Garcia M."/>
            <person name="Sanchez-Ramirez S."/>
            <person name="Szollosi G.J."/>
            <person name="Szarkandi J.G."/>
            <person name="Papp V."/>
            <person name="Albert L."/>
            <person name="Andreopoulos W."/>
            <person name="Angelini C."/>
            <person name="Antonin V."/>
            <person name="Barry K.W."/>
            <person name="Bougher N.L."/>
            <person name="Buchanan P."/>
            <person name="Buyck B."/>
            <person name="Bense V."/>
            <person name="Catcheside P."/>
            <person name="Chovatia M."/>
            <person name="Cooper J."/>
            <person name="Damon W."/>
            <person name="Desjardin D."/>
            <person name="Finy P."/>
            <person name="Geml J."/>
            <person name="Haridas S."/>
            <person name="Hughes K."/>
            <person name="Justo A."/>
            <person name="Karasinski D."/>
            <person name="Kautmanova I."/>
            <person name="Kiss B."/>
            <person name="Kocsube S."/>
            <person name="Kotiranta H."/>
            <person name="LaButti K.M."/>
            <person name="Lechner B.E."/>
            <person name="Liimatainen K."/>
            <person name="Lipzen A."/>
            <person name="Lukacs Z."/>
            <person name="Mihaltcheva S."/>
            <person name="Morgado L.N."/>
            <person name="Niskanen T."/>
            <person name="Noordeloos M.E."/>
            <person name="Ohm R.A."/>
            <person name="Ortiz-Santana B."/>
            <person name="Ovrebo C."/>
            <person name="Racz N."/>
            <person name="Riley R."/>
            <person name="Savchenko A."/>
            <person name="Shiryaev A."/>
            <person name="Soop K."/>
            <person name="Spirin V."/>
            <person name="Szebenyi C."/>
            <person name="Tomsovsky M."/>
            <person name="Tulloss R.E."/>
            <person name="Uehling J."/>
            <person name="Grigoriev I.V."/>
            <person name="Vagvolgyi C."/>
            <person name="Papp T."/>
            <person name="Martin F.M."/>
            <person name="Miettinen O."/>
            <person name="Hibbett D.S."/>
            <person name="Nagy L.G."/>
        </authorList>
    </citation>
    <scope>NUCLEOTIDE SEQUENCE [LARGE SCALE GENOMIC DNA]</scope>
    <source>
        <strain evidence="1 2">FP101781</strain>
    </source>
</reference>
<dbReference type="SUPFAM" id="SSF52047">
    <property type="entry name" value="RNI-like"/>
    <property type="match status" value="1"/>
</dbReference>
<gene>
    <name evidence="1" type="ORF">FA13DRAFT_258368</name>
</gene>
<accession>A0A4Y7TG52</accession>
<dbReference type="EMBL" id="QPFP01000015">
    <property type="protein sequence ID" value="TEB32479.1"/>
    <property type="molecule type" value="Genomic_DNA"/>
</dbReference>
<name>A0A4Y7TG52_COPMI</name>
<evidence type="ECO:0000313" key="2">
    <source>
        <dbReference type="Proteomes" id="UP000298030"/>
    </source>
</evidence>
<comment type="caution">
    <text evidence="1">The sequence shown here is derived from an EMBL/GenBank/DDBJ whole genome shotgun (WGS) entry which is preliminary data.</text>
</comment>
<sequence length="528" mass="59177">MQRFLQNYELKGFICDVLSGDKKSLYALTRTCRGFVEPAIDYLWHSIDSFEPLVACLPVDSWREERHRGMFSNKYTIVYPNRPSGFTNEDLEDYLNHAPNIREFRFQHKRQMRFLSPELLASLQAVTGGQLGALSPRLSSFEWAPDIQDRLLTPKVHKQIPLTLLLFVGDGVNSLKFPVEKDLDLQPILSTSGRLLGLRSFTLSGDVNTSLEAPLSPFPWSNLETISLTGPSEVALSHVAGLPRLATIHIKYLRNLDLEIDADIVTSDPSSFSALRQAFIHGDEIHYAAKFFHYLPSTNSVRFAHCSTSASSSVEECRLTIDILEQQLNPRTLERLEVLDFENDGSGAFSPTEILVEGDDADVAGEPAIDMSPLFKFGHLKTLILCVGPRVLVTESGIGRIPKNWPGMEHLDLCGTFPNGRRPSIRYRHLLELVDNCKALRVLGLPFDGTNLDVDLEDTHDSGASLKTLRVCGSPIRDVVLMQAVIRRTLPHLKDLDTFYHGWLDVAGGSDSRWSEVSHVWNHTEFAS</sequence>
<proteinExistence type="predicted"/>
<evidence type="ECO:0008006" key="3">
    <source>
        <dbReference type="Google" id="ProtNLM"/>
    </source>
</evidence>
<keyword evidence="2" id="KW-1185">Reference proteome</keyword>
<dbReference type="InterPro" id="IPR032675">
    <property type="entry name" value="LRR_dom_sf"/>
</dbReference>
<dbReference type="Proteomes" id="UP000298030">
    <property type="component" value="Unassembled WGS sequence"/>
</dbReference>
<protein>
    <recommendedName>
        <fullName evidence="3">F-box domain-containing protein</fullName>
    </recommendedName>
</protein>
<organism evidence="1 2">
    <name type="scientific">Coprinellus micaceus</name>
    <name type="common">Glistening ink-cap mushroom</name>
    <name type="synonym">Coprinus micaceus</name>
    <dbReference type="NCBI Taxonomy" id="71717"/>
    <lineage>
        <taxon>Eukaryota</taxon>
        <taxon>Fungi</taxon>
        <taxon>Dikarya</taxon>
        <taxon>Basidiomycota</taxon>
        <taxon>Agaricomycotina</taxon>
        <taxon>Agaricomycetes</taxon>
        <taxon>Agaricomycetidae</taxon>
        <taxon>Agaricales</taxon>
        <taxon>Agaricineae</taxon>
        <taxon>Psathyrellaceae</taxon>
        <taxon>Coprinellus</taxon>
    </lineage>
</organism>